<feature type="domain" description="LamG-like jellyroll fold" evidence="3">
    <location>
        <begin position="656"/>
        <end position="782"/>
    </location>
</feature>
<dbReference type="Gene3D" id="2.60.120.200">
    <property type="match status" value="1"/>
</dbReference>
<reference evidence="5" key="1">
    <citation type="journal article" date="2019" name="Int. J. Syst. Evol. Microbiol.">
        <title>The Global Catalogue of Microorganisms (GCM) 10K type strain sequencing project: providing services to taxonomists for standard genome sequencing and annotation.</title>
        <authorList>
            <consortium name="The Broad Institute Genomics Platform"/>
            <consortium name="The Broad Institute Genome Sequencing Center for Infectious Disease"/>
            <person name="Wu L."/>
            <person name="Ma J."/>
        </authorList>
    </citation>
    <scope>NUCLEOTIDE SEQUENCE [LARGE SCALE GENOMIC DNA]</scope>
    <source>
        <strain evidence="5">CCUG 57942</strain>
    </source>
</reference>
<dbReference type="RefSeq" id="WP_377088918.1">
    <property type="nucleotide sequence ID" value="NZ_JBHSJL010000014.1"/>
</dbReference>
<dbReference type="Pfam" id="PF01364">
    <property type="entry name" value="Peptidase_C25"/>
    <property type="match status" value="1"/>
</dbReference>
<evidence type="ECO:0000256" key="2">
    <source>
        <dbReference type="ARBA" id="ARBA00023157"/>
    </source>
</evidence>
<dbReference type="InterPro" id="IPR006558">
    <property type="entry name" value="LamG-like"/>
</dbReference>
<keyword evidence="2" id="KW-1015">Disulfide bond</keyword>
<evidence type="ECO:0000256" key="1">
    <source>
        <dbReference type="ARBA" id="ARBA00022729"/>
    </source>
</evidence>
<evidence type="ECO:0000259" key="3">
    <source>
        <dbReference type="SMART" id="SM00560"/>
    </source>
</evidence>
<evidence type="ECO:0000313" key="5">
    <source>
        <dbReference type="Proteomes" id="UP001597389"/>
    </source>
</evidence>
<keyword evidence="5" id="KW-1185">Reference proteome</keyword>
<comment type="caution">
    <text evidence="4">The sequence shown here is derived from an EMBL/GenBank/DDBJ whole genome shotgun (WGS) entry which is preliminary data.</text>
</comment>
<dbReference type="SUPFAM" id="SSF49899">
    <property type="entry name" value="Concanavalin A-like lectins/glucanases"/>
    <property type="match status" value="1"/>
</dbReference>
<dbReference type="SMART" id="SM00560">
    <property type="entry name" value="LamGL"/>
    <property type="match status" value="1"/>
</dbReference>
<dbReference type="Gene3D" id="3.40.50.10390">
    <property type="entry name" value="Gingipain r, domain 1"/>
    <property type="match status" value="1"/>
</dbReference>
<dbReference type="InterPro" id="IPR029031">
    <property type="entry name" value="Gingipain_N_sf"/>
</dbReference>
<dbReference type="EMBL" id="JBHUJB010000061">
    <property type="protein sequence ID" value="MFD2159962.1"/>
    <property type="molecule type" value="Genomic_DNA"/>
</dbReference>
<sequence length="1104" mass="123722">MHTYHLTLAMLGICAIAPTPISADDRIPAAFGERVAEPARFQNISPKDKAVSNGKDGYLIVTTNDLTHKLKALQPFITNKVENRGFNVYLATENDWSGKSEAGARARERGAFPGRVHGLDILDYLKQNYENLGVKYVLFIGDSRPDEGTVPMLRIRHSQKYKNFFRETDPKKLASPKMQKVQKMARKEDKQYVEWGEVVSDYPFVDLGTDWDAEKLGFLDASKDPNPEATLEPEVFVGRIPYYGEESEWGKAEDIDVILKRIIRYDNEEDIAWRYHYVHEYGKEMEIPRFLNERGINYTLVTSGHRAASVGMPSVPARDGSESPSNFEIIQDFGVGFMNTHSHGGPMGMSGLRSVDLANKAHDKWPTVLTLGACDIGQIQHPKNLVYTALRFHSVAVSGGTGSVTGYGGDQRYAAQNRLTKHDLLFDGKSVGEAHWGWYGALYRKTRVVPMTGAKINIYGDPSVVPLRHGPVPPYPFFARPVTGFFKVLRQDERPDASTKVRIAFENAEAKALTVKVEVTEPWLKAKQAEVALQANGKASLELQLDQEAFAKMVPGRYEARVRLSDDSGYLCERRYVLKVPEPKMRALYTFDKGGNTIPNLLGSKHAHRAQLHLPKSVTKWNGQGDKPVAYVDGHVQRGNNAAFPAEGYIYPFEEDDFTIASWFQLEGKSVSPKKPITLMYGRDFFNLQRTASGIKLTVNAHGSKEVKTLEAAVQWSAGKWHHVAFGLDQMAGKLVLFFDGKQVAETKVRAMQTYAASRFGFGRFEGVVDDFMVHSALLPEKQLAQYKDGFYAVRPLPADQASGIAASEVHFNFVAGRALEGAEIILREAGKPKTMQRIKPDELGAYVAYQLKPETEYEWRVLGDSHKGATWSFRTTEEWLPNPSFAKTREGWKGNARYVRPQKRHAISLRERWETVTTKPMQADKLYTLRAQLTGHGYEVEAFYMDGSKKVVLAEKSGNGDLELHILSKSGGKQVGKPLHLNFKRREGARFADLYHASLTEAEPGSVNMAPIAKEALASFRPKVKVGHVGWQFPLDELVEDPEGQALTFEVLSGPSWAYVQDGNTFFTNYGPERENRGENTFRVQAKDTKGASYEFYLTVDVE</sequence>
<protein>
    <submittedName>
        <fullName evidence="4">C25 family cysteine peptidase</fullName>
    </submittedName>
</protein>
<organism evidence="4 5">
    <name type="scientific">Rubritalea tangerina</name>
    <dbReference type="NCBI Taxonomy" id="430798"/>
    <lineage>
        <taxon>Bacteria</taxon>
        <taxon>Pseudomonadati</taxon>
        <taxon>Verrucomicrobiota</taxon>
        <taxon>Verrucomicrobiia</taxon>
        <taxon>Verrucomicrobiales</taxon>
        <taxon>Rubritaleaceae</taxon>
        <taxon>Rubritalea</taxon>
    </lineage>
</organism>
<evidence type="ECO:0000313" key="4">
    <source>
        <dbReference type="EMBL" id="MFD2159962.1"/>
    </source>
</evidence>
<name>A0ABW4ZDS6_9BACT</name>
<keyword evidence="1" id="KW-0732">Signal</keyword>
<dbReference type="InterPro" id="IPR013320">
    <property type="entry name" value="ConA-like_dom_sf"/>
</dbReference>
<dbReference type="Pfam" id="PF13385">
    <property type="entry name" value="Laminin_G_3"/>
    <property type="match status" value="1"/>
</dbReference>
<dbReference type="InterPro" id="IPR001769">
    <property type="entry name" value="Gingipain"/>
</dbReference>
<proteinExistence type="predicted"/>
<accession>A0ABW4ZDS6</accession>
<gene>
    <name evidence="4" type="ORF">ACFSW8_13725</name>
</gene>
<dbReference type="Proteomes" id="UP001597389">
    <property type="component" value="Unassembled WGS sequence"/>
</dbReference>